<dbReference type="EMBL" id="NCSJ02000130">
    <property type="protein sequence ID" value="RFU29375.1"/>
    <property type="molecule type" value="Genomic_DNA"/>
</dbReference>
<dbReference type="PANTHER" id="PTHR10629:SF52">
    <property type="entry name" value="DNA (CYTOSINE-5)-METHYLTRANSFERASE 1"/>
    <property type="match status" value="1"/>
</dbReference>
<evidence type="ECO:0000313" key="7">
    <source>
        <dbReference type="Proteomes" id="UP000258309"/>
    </source>
</evidence>
<evidence type="ECO:0000256" key="5">
    <source>
        <dbReference type="PROSITE-ProRule" id="PRU01016"/>
    </source>
</evidence>
<comment type="similarity">
    <text evidence="5">Belongs to the class I-like SAM-binding methyltransferase superfamily. C5-methyltransferase family.</text>
</comment>
<comment type="caution">
    <text evidence="6">The sequence shown here is derived from an EMBL/GenBank/DDBJ whole genome shotgun (WGS) entry which is preliminary data.</text>
</comment>
<dbReference type="Pfam" id="PF00145">
    <property type="entry name" value="DNA_methylase"/>
    <property type="match status" value="2"/>
</dbReference>
<dbReference type="GO" id="GO:0003886">
    <property type="term" value="F:DNA (cytosine-5-)-methyltransferase activity"/>
    <property type="evidence" value="ECO:0007669"/>
    <property type="project" value="UniProtKB-EC"/>
</dbReference>
<evidence type="ECO:0000256" key="2">
    <source>
        <dbReference type="ARBA" id="ARBA00022603"/>
    </source>
</evidence>
<dbReference type="Proteomes" id="UP000258309">
    <property type="component" value="Unassembled WGS sequence"/>
</dbReference>
<dbReference type="GO" id="GO:0005634">
    <property type="term" value="C:nucleus"/>
    <property type="evidence" value="ECO:0007669"/>
    <property type="project" value="TreeGrafter"/>
</dbReference>
<feature type="active site" evidence="5">
    <location>
        <position position="530"/>
    </location>
</feature>
<evidence type="ECO:0000256" key="4">
    <source>
        <dbReference type="ARBA" id="ARBA00022691"/>
    </source>
</evidence>
<accession>A0A3E2H7K5</accession>
<organism evidence="6 7">
    <name type="scientific">Scytalidium lignicola</name>
    <name type="common">Hyphomycete</name>
    <dbReference type="NCBI Taxonomy" id="5539"/>
    <lineage>
        <taxon>Eukaryota</taxon>
        <taxon>Fungi</taxon>
        <taxon>Dikarya</taxon>
        <taxon>Ascomycota</taxon>
        <taxon>Pezizomycotina</taxon>
        <taxon>Leotiomycetes</taxon>
        <taxon>Leotiomycetes incertae sedis</taxon>
        <taxon>Scytalidium</taxon>
    </lineage>
</organism>
<dbReference type="GO" id="GO:0032259">
    <property type="term" value="P:methylation"/>
    <property type="evidence" value="ECO:0007669"/>
    <property type="project" value="UniProtKB-KW"/>
</dbReference>
<dbReference type="PROSITE" id="PS51679">
    <property type="entry name" value="SAM_MT_C5"/>
    <property type="match status" value="1"/>
</dbReference>
<dbReference type="OrthoDB" id="414133at2759"/>
<dbReference type="OMA" id="CCYWSPA"/>
<evidence type="ECO:0000256" key="3">
    <source>
        <dbReference type="ARBA" id="ARBA00022679"/>
    </source>
</evidence>
<keyword evidence="2 5" id="KW-0489">Methyltransferase</keyword>
<feature type="non-terminal residue" evidence="6">
    <location>
        <position position="1"/>
    </location>
</feature>
<dbReference type="InterPro" id="IPR050390">
    <property type="entry name" value="C5-Methyltransferase"/>
</dbReference>
<keyword evidence="4 5" id="KW-0949">S-adenosyl-L-methionine</keyword>
<sequence>MHTKERTSDSLRPNVIIIDVDNISADRDGNVDECDCLEPVKSSHDPLVLIDDYASQFTVRAGISSLKSNLNATNNSGFISDNTATDIWDIEDVDSSFTESKAKFIRTKDTRHEGGFGQLEQQEKVADQTRNPPLAAHHTRCDRFAYHGLDLRTGKTVELKDGSFLRISAIIRNSLTGEMSLRGNTLQRTRDLNGMLERKANEVCLFYEIDLDDHRSPSEQSVLEIPVKDVAKLRTLRCTNQHFPDCRATDPSFFRDKQQIDEEGGLTLRWKYTCIYASASDRQQNCYKERILEHIRESESPAVFSISDSVKRFCWRGKTELGGSYKPLTICADTISPSNDQNGRVDISGSGDAVTPVKSTRSSHPSILSIARNTSGDMTRKRKFTSLERANDMSNTAETSVHSTDSVKIATKSVPIHIIEISSPESSVLPLTGSIQGTSPPKTRKIIRSSGQTLTYGDGFCGAGGSTRGAVMAGLKVNWGFDQDEHACATWKANFPHASCYNMCSDAFIKLSHERFVDLKVDIMHLSPPCQYFSPAHTVNGTNDEMNVASLFAVRAVIEVGKPRVVTLEQTFGIRLPKFRQYFAALGLPQRRFRLLVIASCPGEILPKMPPPTHSENGENGLKPLVTVNETLRSIPQNAPDHHPDAVPQYSRRPWDANVILPRAMTCHGGQNYHPSGTRDLTHREYACLQGFPHNHVFRGSHKKRQIGNAVPPSIAKVLFESIKSQLDEADRVIGGPEIILFGLMLFDEVRL</sequence>
<proteinExistence type="inferred from homology"/>
<dbReference type="STRING" id="5539.A0A3E2H7K5"/>
<gene>
    <name evidence="6" type="ORF">B7463_g6978</name>
</gene>
<dbReference type="AlphaFoldDB" id="A0A3E2H7K5"/>
<dbReference type="InterPro" id="IPR001525">
    <property type="entry name" value="C5_MeTfrase"/>
</dbReference>
<name>A0A3E2H7K5_SCYLI</name>
<dbReference type="PANTHER" id="PTHR10629">
    <property type="entry name" value="CYTOSINE-SPECIFIC METHYLTRANSFERASE"/>
    <property type="match status" value="1"/>
</dbReference>
<evidence type="ECO:0000313" key="6">
    <source>
        <dbReference type="EMBL" id="RFU29375.1"/>
    </source>
</evidence>
<evidence type="ECO:0000256" key="1">
    <source>
        <dbReference type="ARBA" id="ARBA00011975"/>
    </source>
</evidence>
<keyword evidence="7" id="KW-1185">Reference proteome</keyword>
<dbReference type="InterPro" id="IPR029063">
    <property type="entry name" value="SAM-dependent_MTases_sf"/>
</dbReference>
<dbReference type="GO" id="GO:0044027">
    <property type="term" value="P:negative regulation of gene expression via chromosomal CpG island methylation"/>
    <property type="evidence" value="ECO:0007669"/>
    <property type="project" value="TreeGrafter"/>
</dbReference>
<feature type="non-terminal residue" evidence="6">
    <location>
        <position position="752"/>
    </location>
</feature>
<dbReference type="GO" id="GO:0003677">
    <property type="term" value="F:DNA binding"/>
    <property type="evidence" value="ECO:0007669"/>
    <property type="project" value="TreeGrafter"/>
</dbReference>
<reference evidence="6 7" key="1">
    <citation type="submission" date="2018-05" db="EMBL/GenBank/DDBJ databases">
        <title>Draft genome sequence of Scytalidium lignicola DSM 105466, a ubiquitous saprotrophic fungus.</title>
        <authorList>
            <person name="Buettner E."/>
            <person name="Gebauer A.M."/>
            <person name="Hofrichter M."/>
            <person name="Liers C."/>
            <person name="Kellner H."/>
        </authorList>
    </citation>
    <scope>NUCLEOTIDE SEQUENCE [LARGE SCALE GENOMIC DNA]</scope>
    <source>
        <strain evidence="6 7">DSM 105466</strain>
    </source>
</reference>
<dbReference type="Gene3D" id="3.90.120.10">
    <property type="entry name" value="DNA Methylase, subunit A, domain 2"/>
    <property type="match status" value="1"/>
</dbReference>
<keyword evidence="3 5" id="KW-0808">Transferase</keyword>
<protein>
    <recommendedName>
        <fullName evidence="1">DNA (cytosine-5-)-methyltransferase</fullName>
        <ecNumber evidence="1">2.1.1.37</ecNumber>
    </recommendedName>
</protein>
<dbReference type="SUPFAM" id="SSF53335">
    <property type="entry name" value="S-adenosyl-L-methionine-dependent methyltransferases"/>
    <property type="match status" value="1"/>
</dbReference>
<dbReference type="Gene3D" id="3.40.50.150">
    <property type="entry name" value="Vaccinia Virus protein VP39"/>
    <property type="match status" value="1"/>
</dbReference>
<dbReference type="EC" id="2.1.1.37" evidence="1"/>